<accession>A0ABV7ZAI4</accession>
<organism evidence="2 3">
    <name type="scientific">Deinococcus rufus</name>
    <dbReference type="NCBI Taxonomy" id="2136097"/>
    <lineage>
        <taxon>Bacteria</taxon>
        <taxon>Thermotogati</taxon>
        <taxon>Deinococcota</taxon>
        <taxon>Deinococci</taxon>
        <taxon>Deinococcales</taxon>
        <taxon>Deinococcaceae</taxon>
        <taxon>Deinococcus</taxon>
    </lineage>
</organism>
<reference evidence="3" key="1">
    <citation type="journal article" date="2019" name="Int. J. Syst. Evol. Microbiol.">
        <title>The Global Catalogue of Microorganisms (GCM) 10K type strain sequencing project: providing services to taxonomists for standard genome sequencing and annotation.</title>
        <authorList>
            <consortium name="The Broad Institute Genomics Platform"/>
            <consortium name="The Broad Institute Genome Sequencing Center for Infectious Disease"/>
            <person name="Wu L."/>
            <person name="Ma J."/>
        </authorList>
    </citation>
    <scope>NUCLEOTIDE SEQUENCE [LARGE SCALE GENOMIC DNA]</scope>
    <source>
        <strain evidence="3">CCTCC AB 2017081</strain>
    </source>
</reference>
<sequence length="354" mass="38339">MKIRLDPWPVDTQDGQLTLKPFAGLVFNAETDTWAAVAPRDVPRRLEQVLVVDGKPRMEARLLLDDEAGGLSLAGFGAYVVGAVNLCPHGSRQAELYGVAAQRILAYSSDTPGTMLEPARLSPRNPHTGQLDYHPHRFNGAQLEGARGKVQRLMLDAEATLSSDLASALPLDEHDPNALPDTLVLQDGPVRIGGAGRAVLGYVKTLHTDYLGADRIGLLGTLKPGERTPVLRFRVGDQGGGADSEGREQRFTWYVRLCDPPFYQHPLAGVMRLEMHAPDDSDFVPRGVLDIANLSGTLLCRLASAPHKDPRAPQNLIPTAALEHAMGRAMGSPELVTRRIRAHIAQMYGPEAVA</sequence>
<protein>
    <submittedName>
        <fullName evidence="2">DNA double-strand break repair nuclease NurA</fullName>
    </submittedName>
</protein>
<evidence type="ECO:0000313" key="3">
    <source>
        <dbReference type="Proteomes" id="UP001595803"/>
    </source>
</evidence>
<dbReference type="InterPro" id="IPR012337">
    <property type="entry name" value="RNaseH-like_sf"/>
</dbReference>
<keyword evidence="3" id="KW-1185">Reference proteome</keyword>
<dbReference type="Pfam" id="PF09376">
    <property type="entry name" value="NurA"/>
    <property type="match status" value="1"/>
</dbReference>
<evidence type="ECO:0000313" key="2">
    <source>
        <dbReference type="EMBL" id="MFC3833308.1"/>
    </source>
</evidence>
<dbReference type="InterPro" id="IPR018977">
    <property type="entry name" value="NurA_domain"/>
</dbReference>
<dbReference type="RefSeq" id="WP_322472714.1">
    <property type="nucleotide sequence ID" value="NZ_JBHRZG010000010.1"/>
</dbReference>
<feature type="domain" description="NurA" evidence="1">
    <location>
        <begin position="69"/>
        <end position="316"/>
    </location>
</feature>
<name>A0ABV7ZAI4_9DEIO</name>
<dbReference type="EMBL" id="JBHRZG010000010">
    <property type="protein sequence ID" value="MFC3833308.1"/>
    <property type="molecule type" value="Genomic_DNA"/>
</dbReference>
<proteinExistence type="predicted"/>
<evidence type="ECO:0000259" key="1">
    <source>
        <dbReference type="Pfam" id="PF09376"/>
    </source>
</evidence>
<dbReference type="SUPFAM" id="SSF53098">
    <property type="entry name" value="Ribonuclease H-like"/>
    <property type="match status" value="1"/>
</dbReference>
<gene>
    <name evidence="2" type="ORF">ACFOSB_10595</name>
</gene>
<comment type="caution">
    <text evidence="2">The sequence shown here is derived from an EMBL/GenBank/DDBJ whole genome shotgun (WGS) entry which is preliminary data.</text>
</comment>
<dbReference type="Proteomes" id="UP001595803">
    <property type="component" value="Unassembled WGS sequence"/>
</dbReference>